<name>A0AA87Z6X0_FICCA</name>
<dbReference type="Proteomes" id="UP001187192">
    <property type="component" value="Unassembled WGS sequence"/>
</dbReference>
<keyword evidence="2" id="KW-1185">Reference proteome</keyword>
<dbReference type="EMBL" id="BTGU01007343">
    <property type="protein sequence ID" value="GMN31244.1"/>
    <property type="molecule type" value="Genomic_DNA"/>
</dbReference>
<dbReference type="AlphaFoldDB" id="A0AA87Z6X0"/>
<protein>
    <recommendedName>
        <fullName evidence="3">Retrotransposon gag domain-containing protein</fullName>
    </recommendedName>
</protein>
<reference evidence="1" key="1">
    <citation type="submission" date="2023-07" db="EMBL/GenBank/DDBJ databases">
        <title>draft genome sequence of fig (Ficus carica).</title>
        <authorList>
            <person name="Takahashi T."/>
            <person name="Nishimura K."/>
        </authorList>
    </citation>
    <scope>NUCLEOTIDE SEQUENCE</scope>
</reference>
<accession>A0AA87Z6X0</accession>
<organism evidence="1 2">
    <name type="scientific">Ficus carica</name>
    <name type="common">Common fig</name>
    <dbReference type="NCBI Taxonomy" id="3494"/>
    <lineage>
        <taxon>Eukaryota</taxon>
        <taxon>Viridiplantae</taxon>
        <taxon>Streptophyta</taxon>
        <taxon>Embryophyta</taxon>
        <taxon>Tracheophyta</taxon>
        <taxon>Spermatophyta</taxon>
        <taxon>Magnoliopsida</taxon>
        <taxon>eudicotyledons</taxon>
        <taxon>Gunneridae</taxon>
        <taxon>Pentapetalae</taxon>
        <taxon>rosids</taxon>
        <taxon>fabids</taxon>
        <taxon>Rosales</taxon>
        <taxon>Moraceae</taxon>
        <taxon>Ficeae</taxon>
        <taxon>Ficus</taxon>
    </lineage>
</organism>
<gene>
    <name evidence="1" type="ORF">TIFTF001_049669</name>
</gene>
<evidence type="ECO:0000313" key="1">
    <source>
        <dbReference type="EMBL" id="GMN31244.1"/>
    </source>
</evidence>
<comment type="caution">
    <text evidence="1">The sequence shown here is derived from an EMBL/GenBank/DDBJ whole genome shotgun (WGS) entry which is preliminary data.</text>
</comment>
<proteinExistence type="predicted"/>
<evidence type="ECO:0008006" key="3">
    <source>
        <dbReference type="Google" id="ProtNLM"/>
    </source>
</evidence>
<evidence type="ECO:0000313" key="2">
    <source>
        <dbReference type="Proteomes" id="UP001187192"/>
    </source>
</evidence>
<sequence>MAQLRQDQQRGRGQVENEGWQSLKWKSPLIHRLHNQRKIEEFKQLQIMSPCLTENEKVKCASYCLMDDARIWWEGIKEHYDEFNNFRQGNLSVTEAAVETSTVVTGIHYDTTLWGSDDVHSLATSSANENC</sequence>